<evidence type="ECO:0000256" key="2">
    <source>
        <dbReference type="SAM" id="MobiDB-lite"/>
    </source>
</evidence>
<dbReference type="SUPFAM" id="SSF52540">
    <property type="entry name" value="P-loop containing nucleoside triphosphate hydrolases"/>
    <property type="match status" value="1"/>
</dbReference>
<proteinExistence type="predicted"/>
<organism evidence="4 5">
    <name type="scientific">Elsinoe australis</name>
    <dbReference type="NCBI Taxonomy" id="40998"/>
    <lineage>
        <taxon>Eukaryota</taxon>
        <taxon>Fungi</taxon>
        <taxon>Dikarya</taxon>
        <taxon>Ascomycota</taxon>
        <taxon>Pezizomycotina</taxon>
        <taxon>Dothideomycetes</taxon>
        <taxon>Dothideomycetidae</taxon>
        <taxon>Myriangiales</taxon>
        <taxon>Elsinoaceae</taxon>
        <taxon>Elsinoe</taxon>
    </lineage>
</organism>
<evidence type="ECO:0000256" key="1">
    <source>
        <dbReference type="ARBA" id="ARBA00022737"/>
    </source>
</evidence>
<feature type="region of interest" description="Disordered" evidence="2">
    <location>
        <begin position="1057"/>
        <end position="1077"/>
    </location>
</feature>
<evidence type="ECO:0000313" key="4">
    <source>
        <dbReference type="EMBL" id="TKX23483.1"/>
    </source>
</evidence>
<dbReference type="InterPro" id="IPR027417">
    <property type="entry name" value="P-loop_NTPase"/>
</dbReference>
<dbReference type="Pfam" id="PF24883">
    <property type="entry name" value="NPHP3_N"/>
    <property type="match status" value="1"/>
</dbReference>
<comment type="caution">
    <text evidence="4">The sequence shown here is derived from an EMBL/GenBank/DDBJ whole genome shotgun (WGS) entry which is preliminary data.</text>
</comment>
<accession>A0A4U7AY14</accession>
<name>A0A4U7AY14_9PEZI</name>
<reference evidence="4 5" key="1">
    <citation type="submission" date="2018-02" db="EMBL/GenBank/DDBJ databases">
        <title>Draft genome sequences of Elsinoe sp., causing black scab on jojoba.</title>
        <authorList>
            <person name="Stodart B."/>
            <person name="Jeffress S."/>
            <person name="Ash G."/>
            <person name="Arun Chinnappa K."/>
        </authorList>
    </citation>
    <scope>NUCLEOTIDE SEQUENCE [LARGE SCALE GENOMIC DNA]</scope>
    <source>
        <strain evidence="4 5">Hillstone_2</strain>
    </source>
</reference>
<gene>
    <name evidence="4" type="ORF">C1H76_4552</name>
</gene>
<evidence type="ECO:0000313" key="5">
    <source>
        <dbReference type="Proteomes" id="UP000308133"/>
    </source>
</evidence>
<dbReference type="Proteomes" id="UP000308133">
    <property type="component" value="Unassembled WGS sequence"/>
</dbReference>
<dbReference type="InterPro" id="IPR056884">
    <property type="entry name" value="NPHP3-like_N"/>
</dbReference>
<protein>
    <submittedName>
        <fullName evidence="4">NACHT domain-containing protein 4</fullName>
    </submittedName>
</protein>
<dbReference type="PANTHER" id="PTHR10039">
    <property type="entry name" value="AMELOGENIN"/>
    <property type="match status" value="1"/>
</dbReference>
<keyword evidence="1" id="KW-0677">Repeat</keyword>
<feature type="domain" description="Nephrocystin 3-like N-terminal" evidence="3">
    <location>
        <begin position="76"/>
        <end position="251"/>
    </location>
</feature>
<dbReference type="EMBL" id="PTQR01000054">
    <property type="protein sequence ID" value="TKX23483.1"/>
    <property type="molecule type" value="Genomic_DNA"/>
</dbReference>
<dbReference type="PANTHER" id="PTHR10039:SF5">
    <property type="entry name" value="NACHT DOMAIN-CONTAINING PROTEIN"/>
    <property type="match status" value="1"/>
</dbReference>
<sequence length="1077" mass="121265">MSTKRKASADPDDATFHNRDVHQQGQITSSGPHYHGPVNIYQGKEAVAEKRQSYLDSLSFTQQGSREATIRTALTETCKWMLQREEFTLWLQPNVGDDGHKLLWIKGKPATGKSTLMKFLFQHVKKTRKDATVVSFFFNARGESLEKNVEGMYRSLLHQLLELIPSLADAFESLRPLSTSLSGGVWPLDRLQHLFKSAIANLQQKTLIVFIDALDECSEDEVRELIDFFDDELCQVVSSANVDYHTCLSSRHYPHVEIRFGKSIVLESQGEHQEDIAKYIKKKLHIGTSKTSEWIKREILQKASGVFLWVVLVIKILQKEFARGNKHKLQEQLKKIPPDLEELLEDILRREAGDYQDLVTCVQWILFSRRSLTLEELYWAIISASCLSSDNPIEVTVGDMTRFVLNASRGFVESTRGKSPVMQFIHESVREYFANTTKSSTYGFGPPETFIGRSHDHLKMCCQYFQTYHLSLLPAMAGDNAGGNPSGVPEGLVTSHGFFAYAVKNIFFHSNAAEKYGQSQSEFLQLFDLATWTDLQNRLEKYSTRRYSRGVPLLYVLAEEHAPSLVATFLEKAPHAWELVTKTKFGPRGSVLSAAVASRNVATISHLLRPFHRMISRRLSGSEESSQVNWSLLDEAFATGSKQYAGFLKIIDSDDQDPASSALRDLVKRYPSGGMNLRDYSYAESFVAFITSYPNVRIDLGQVPPGGTFDSRLASTTLYLACSSTYWNVAAVILRQLNYSVDGVAPDDSLERLALGKQSRWITRPESFGERLEHDRCAVLELFIQREDWIEQGPAGIRRLIDQSSEADDMMAMSMILANAVVHETMIGADLKLYRAIFLGHVTDADEWSRQYLTTSQWYKALSVAVESNACEQIFMMLLSRGRFGVDNEVHREDFHSVPTLTSTEAGALWDSHKRLLKVRGLRRLSRHFFPNILLDAYYEEVTPLAVAVIVGKGLADSPKDRFGLSPVVQKFRDSGDTGVVAAYLQKARFLNETIADYYLIQAQARAKGNEEVLQLLLEARSCTALSDEEAVKGAKQAACEYLAEIGRCNAPAVPQTSMAQSSHFARQNYQDQPPPT</sequence>
<dbReference type="Gene3D" id="3.40.50.300">
    <property type="entry name" value="P-loop containing nucleotide triphosphate hydrolases"/>
    <property type="match status" value="1"/>
</dbReference>
<dbReference type="AlphaFoldDB" id="A0A4U7AY14"/>
<evidence type="ECO:0000259" key="3">
    <source>
        <dbReference type="Pfam" id="PF24883"/>
    </source>
</evidence>